<dbReference type="InterPro" id="IPR043129">
    <property type="entry name" value="ATPase_NBD"/>
</dbReference>
<keyword evidence="2" id="KW-0418">Kinase</keyword>
<dbReference type="RefSeq" id="WP_208388145.1">
    <property type="nucleotide sequence ID" value="NZ_JAAOZB010000002.1"/>
</dbReference>
<dbReference type="PANTHER" id="PTHR18964">
    <property type="entry name" value="ROK (REPRESSOR, ORF, KINASE) FAMILY"/>
    <property type="match status" value="1"/>
</dbReference>
<comment type="similarity">
    <text evidence="1">Belongs to the ROK (NagC/XylR) family.</text>
</comment>
<dbReference type="InterPro" id="IPR000600">
    <property type="entry name" value="ROK"/>
</dbReference>
<dbReference type="Gene3D" id="3.30.420.40">
    <property type="match status" value="2"/>
</dbReference>
<proteinExistence type="inferred from homology"/>
<organism evidence="2 3">
    <name type="scientific">Microbacterium halimionae</name>
    <dbReference type="NCBI Taxonomy" id="1526413"/>
    <lineage>
        <taxon>Bacteria</taxon>
        <taxon>Bacillati</taxon>
        <taxon>Actinomycetota</taxon>
        <taxon>Actinomycetes</taxon>
        <taxon>Micrococcales</taxon>
        <taxon>Microbacteriaceae</taxon>
        <taxon>Microbacterium</taxon>
    </lineage>
</organism>
<dbReference type="InterPro" id="IPR036390">
    <property type="entry name" value="WH_DNA-bd_sf"/>
</dbReference>
<dbReference type="SUPFAM" id="SSF53067">
    <property type="entry name" value="Actin-like ATPase domain"/>
    <property type="match status" value="1"/>
</dbReference>
<reference evidence="2 3" key="1">
    <citation type="submission" date="2020-07" db="EMBL/GenBank/DDBJ databases">
        <title>Sequencing the genomes of 1000 actinobacteria strains.</title>
        <authorList>
            <person name="Klenk H.-P."/>
        </authorList>
    </citation>
    <scope>NUCLEOTIDE SEQUENCE [LARGE SCALE GENOMIC DNA]</scope>
    <source>
        <strain evidence="2 3">DSM 27576</strain>
    </source>
</reference>
<name>A0A7W3JMW3_9MICO</name>
<comment type="caution">
    <text evidence="2">The sequence shown here is derived from an EMBL/GenBank/DDBJ whole genome shotgun (WGS) entry which is preliminary data.</text>
</comment>
<accession>A0A7W3JMW3</accession>
<dbReference type="GO" id="GO:0016301">
    <property type="term" value="F:kinase activity"/>
    <property type="evidence" value="ECO:0007669"/>
    <property type="project" value="UniProtKB-KW"/>
</dbReference>
<dbReference type="PANTHER" id="PTHR18964:SF149">
    <property type="entry name" value="BIFUNCTIONAL UDP-N-ACETYLGLUCOSAMINE 2-EPIMERASE_N-ACETYLMANNOSAMINE KINASE"/>
    <property type="match status" value="1"/>
</dbReference>
<dbReference type="InterPro" id="IPR036388">
    <property type="entry name" value="WH-like_DNA-bd_sf"/>
</dbReference>
<gene>
    <name evidence="2" type="ORF">FHX48_000866</name>
</gene>
<keyword evidence="2" id="KW-0808">Transferase</keyword>
<dbReference type="Gene3D" id="1.10.10.10">
    <property type="entry name" value="Winged helix-like DNA-binding domain superfamily/Winged helix DNA-binding domain"/>
    <property type="match status" value="1"/>
</dbReference>
<keyword evidence="3" id="KW-1185">Reference proteome</keyword>
<dbReference type="Pfam" id="PF13412">
    <property type="entry name" value="HTH_24"/>
    <property type="match status" value="1"/>
</dbReference>
<sequence length="409" mass="42124">MTQSTARADVMRSAVLAHIGASGPTSRADLARELGVSPALITQHTRQLIADGLLVELEHSPSQGGRPARLLGLVADAGRAIGVKIVADHITAVEVGIDGAVVRSATEPFDAAAGTAVTRLGEVLRGFIAGGGDAPLLGVGVGVPGNVDEQAVGTVDSTQLGWLRVPLGEALRRELDLPVLVENNVNALAIAEALHGQARGHENVMVITIGTGVGAGLLSDSRVLRGRSGGAGEIGHTPVQEDGPLCQCGGHGCLEALIGQSALVTQARERGLISADAGIPVLRGLADAGDEGAQQLFSRAGHLLGRVLAGAVNLVDPEIVIVLGEGVEAWSHWSFGFEPAFREGLIPRNRAVPVAVETWQDDRWAQGAASLVLSTPFDAQGQSGEQGRLVRERLAVSRTATPDAGLVKE</sequence>
<dbReference type="SUPFAM" id="SSF46785">
    <property type="entry name" value="Winged helix' DNA-binding domain"/>
    <property type="match status" value="1"/>
</dbReference>
<evidence type="ECO:0000256" key="1">
    <source>
        <dbReference type="ARBA" id="ARBA00006479"/>
    </source>
</evidence>
<dbReference type="AlphaFoldDB" id="A0A7W3JMW3"/>
<evidence type="ECO:0000313" key="2">
    <source>
        <dbReference type="EMBL" id="MBA8815814.1"/>
    </source>
</evidence>
<dbReference type="Proteomes" id="UP000526083">
    <property type="component" value="Unassembled WGS sequence"/>
</dbReference>
<dbReference type="Pfam" id="PF00480">
    <property type="entry name" value="ROK"/>
    <property type="match status" value="1"/>
</dbReference>
<protein>
    <submittedName>
        <fullName evidence="2">Putative NBD/HSP70 family sugar kinase/biotin operon repressor</fullName>
    </submittedName>
</protein>
<dbReference type="PROSITE" id="PS01125">
    <property type="entry name" value="ROK"/>
    <property type="match status" value="1"/>
</dbReference>
<evidence type="ECO:0000313" key="3">
    <source>
        <dbReference type="Proteomes" id="UP000526083"/>
    </source>
</evidence>
<dbReference type="InterPro" id="IPR049874">
    <property type="entry name" value="ROK_cs"/>
</dbReference>
<dbReference type="EMBL" id="JACGWY010000001">
    <property type="protein sequence ID" value="MBA8815814.1"/>
    <property type="molecule type" value="Genomic_DNA"/>
</dbReference>